<dbReference type="SMART" id="SM00046">
    <property type="entry name" value="DAGKc"/>
    <property type="match status" value="1"/>
</dbReference>
<feature type="domain" description="DAGKc" evidence="5">
    <location>
        <begin position="12"/>
        <end position="154"/>
    </location>
</feature>
<reference evidence="6" key="1">
    <citation type="journal article" date="2017" name="Science">
        <title>Giant viruses with an expanded complement of translation system components.</title>
        <authorList>
            <person name="Schulz F."/>
            <person name="Yutin N."/>
            <person name="Ivanova N.N."/>
            <person name="Ortega D.R."/>
            <person name="Lee T.K."/>
            <person name="Vierheilig J."/>
            <person name="Daims H."/>
            <person name="Horn M."/>
            <person name="Wagner M."/>
            <person name="Jensen G.J."/>
            <person name="Kyrpides N.C."/>
            <person name="Koonin E.V."/>
            <person name="Woyke T."/>
        </authorList>
    </citation>
    <scope>NUCLEOTIDE SEQUENCE</scope>
    <source>
        <strain evidence="6">CTV1</strain>
    </source>
</reference>
<accession>A0A1V0SBJ0</accession>
<dbReference type="PANTHER" id="PTHR12358">
    <property type="entry name" value="SPHINGOSINE KINASE"/>
    <property type="match status" value="1"/>
</dbReference>
<dbReference type="InterPro" id="IPR050187">
    <property type="entry name" value="Lipid_Phosphate_FormReg"/>
</dbReference>
<evidence type="ECO:0000313" key="6">
    <source>
        <dbReference type="EMBL" id="ARF09069.1"/>
    </source>
</evidence>
<dbReference type="InterPro" id="IPR005218">
    <property type="entry name" value="Diacylglycerol/lipid_kinase"/>
</dbReference>
<dbReference type="InterPro" id="IPR001206">
    <property type="entry name" value="Diacylglycerol_kinase_cat_dom"/>
</dbReference>
<dbReference type="Gene3D" id="3.40.50.10330">
    <property type="entry name" value="Probable inorganic polyphosphate/atp-NAD kinase, domain 1"/>
    <property type="match status" value="1"/>
</dbReference>
<dbReference type="Gene3D" id="2.60.200.40">
    <property type="match status" value="1"/>
</dbReference>
<evidence type="ECO:0000256" key="4">
    <source>
        <dbReference type="ARBA" id="ARBA00022840"/>
    </source>
</evidence>
<dbReference type="Pfam" id="PF00781">
    <property type="entry name" value="DAGK_cat"/>
    <property type="match status" value="1"/>
</dbReference>
<keyword evidence="1" id="KW-0808">Transferase</keyword>
<keyword evidence="4" id="KW-0067">ATP-binding</keyword>
<keyword evidence="3 6" id="KW-0418">Kinase</keyword>
<name>A0A1V0SBJ0_9VIRU</name>
<protein>
    <submittedName>
        <fullName evidence="6">Diacylglycerol kinase catalytic domain protein</fullName>
    </submittedName>
</protein>
<proteinExistence type="predicted"/>
<evidence type="ECO:0000256" key="2">
    <source>
        <dbReference type="ARBA" id="ARBA00022741"/>
    </source>
</evidence>
<organism evidence="6">
    <name type="scientific">Catovirus CTV1</name>
    <dbReference type="NCBI Taxonomy" id="1977631"/>
    <lineage>
        <taxon>Viruses</taxon>
        <taxon>Varidnaviria</taxon>
        <taxon>Bamfordvirae</taxon>
        <taxon>Nucleocytoviricota</taxon>
        <taxon>Megaviricetes</taxon>
        <taxon>Imitervirales</taxon>
        <taxon>Mimiviridae</taxon>
        <taxon>Klosneuvirinae</taxon>
        <taxon>Catovirus</taxon>
    </lineage>
</organism>
<keyword evidence="2" id="KW-0547">Nucleotide-binding</keyword>
<sequence>MIAYHKINETKKKYQKIGFIYNPFSNKGKSRDYFEKNIILNISKWLDGRDVLLRQTYGKGDATIIAKNMIEMGYELIVACGGDGTINEVLNGIVDVEQMIAKAALAVIPIGTGNDFASSLGWSVEDNSIYEKIINAIAEGRTINIDIGEVKNKDNKRFWINSCGVGLSGEIINGINNSTTNWIPKDWVYKLQTLYQNLIYTNKNIKYTSDNNKSFNVKSQALIVSNGKFFGGGMCGSPKAEINDGLLNYGILGDVGIIDMLSILPSIYEGKHTNHPKVKVDVCKKLICEPVEDSDKVRIETDGELFGYAPCTIQIHSNILPIIIN</sequence>
<dbReference type="GO" id="GO:0016301">
    <property type="term" value="F:kinase activity"/>
    <property type="evidence" value="ECO:0007669"/>
    <property type="project" value="UniProtKB-KW"/>
</dbReference>
<dbReference type="InterPro" id="IPR017438">
    <property type="entry name" value="ATP-NAD_kinase_N"/>
</dbReference>
<dbReference type="GO" id="GO:0005524">
    <property type="term" value="F:ATP binding"/>
    <property type="evidence" value="ECO:0007669"/>
    <property type="project" value="UniProtKB-KW"/>
</dbReference>
<dbReference type="PROSITE" id="PS50146">
    <property type="entry name" value="DAGK"/>
    <property type="match status" value="1"/>
</dbReference>
<dbReference type="InterPro" id="IPR016064">
    <property type="entry name" value="NAD/diacylglycerol_kinase_sf"/>
</dbReference>
<evidence type="ECO:0000259" key="5">
    <source>
        <dbReference type="PROSITE" id="PS50146"/>
    </source>
</evidence>
<dbReference type="Pfam" id="PF19279">
    <property type="entry name" value="YegS_C"/>
    <property type="match status" value="1"/>
</dbReference>
<dbReference type="PANTHER" id="PTHR12358:SF54">
    <property type="entry name" value="SPHINGOSINE KINASE RELATED PROTEIN"/>
    <property type="match status" value="1"/>
</dbReference>
<gene>
    <name evidence="6" type="ORF">Catovirus_2_18</name>
</gene>
<dbReference type="EMBL" id="KY684084">
    <property type="protein sequence ID" value="ARF09069.1"/>
    <property type="molecule type" value="Genomic_DNA"/>
</dbReference>
<dbReference type="GO" id="GO:0008654">
    <property type="term" value="P:phospholipid biosynthetic process"/>
    <property type="evidence" value="ECO:0007669"/>
    <property type="project" value="InterPro"/>
</dbReference>
<dbReference type="NCBIfam" id="TIGR00147">
    <property type="entry name" value="YegS/Rv2252/BmrU family lipid kinase"/>
    <property type="match status" value="1"/>
</dbReference>
<evidence type="ECO:0000256" key="1">
    <source>
        <dbReference type="ARBA" id="ARBA00022679"/>
    </source>
</evidence>
<evidence type="ECO:0000256" key="3">
    <source>
        <dbReference type="ARBA" id="ARBA00022777"/>
    </source>
</evidence>
<dbReference type="SUPFAM" id="SSF111331">
    <property type="entry name" value="NAD kinase/diacylglycerol kinase-like"/>
    <property type="match status" value="1"/>
</dbReference>
<dbReference type="InterPro" id="IPR045540">
    <property type="entry name" value="YegS/DAGK_C"/>
</dbReference>